<dbReference type="EMBL" id="LAZR01017411">
    <property type="protein sequence ID" value="KKM00538.1"/>
    <property type="molecule type" value="Genomic_DNA"/>
</dbReference>
<dbReference type="InterPro" id="IPR003847">
    <property type="entry name" value="Put_antitoxin"/>
</dbReference>
<proteinExistence type="predicted"/>
<accession>A0A0F9JNK6</accession>
<protein>
    <recommendedName>
        <fullName evidence="4">Antitoxin</fullName>
    </recommendedName>
</protein>
<organism evidence="3">
    <name type="scientific">marine sediment metagenome</name>
    <dbReference type="NCBI Taxonomy" id="412755"/>
    <lineage>
        <taxon>unclassified sequences</taxon>
        <taxon>metagenomes</taxon>
        <taxon>ecological metagenomes</taxon>
    </lineage>
</organism>
<keyword evidence="1" id="KW-1277">Toxin-antitoxin system</keyword>
<dbReference type="EMBL" id="LAZR01029354">
    <property type="protein sequence ID" value="KKL59830.1"/>
    <property type="molecule type" value="Genomic_DNA"/>
</dbReference>
<evidence type="ECO:0000256" key="1">
    <source>
        <dbReference type="ARBA" id="ARBA00022649"/>
    </source>
</evidence>
<gene>
    <name evidence="3" type="ORF">LCGC14_1803420</name>
    <name evidence="2" type="ORF">LCGC14_2211400</name>
</gene>
<evidence type="ECO:0000313" key="2">
    <source>
        <dbReference type="EMBL" id="KKL59830.1"/>
    </source>
</evidence>
<name>A0A0F9JNK6_9ZZZZ</name>
<dbReference type="AlphaFoldDB" id="A0A0F9JNK6"/>
<sequence>MTSKMISIREEIYNDLKRLKGPNESFSEVIERLIIERKKDPLKHFGILNELPDNVLDDFENAIIEARKEDRKRAVDRFSENWDDL</sequence>
<reference evidence="3" key="1">
    <citation type="journal article" date="2015" name="Nature">
        <title>Complex archaea that bridge the gap between prokaryotes and eukaryotes.</title>
        <authorList>
            <person name="Spang A."/>
            <person name="Saw J.H."/>
            <person name="Jorgensen S.L."/>
            <person name="Zaremba-Niedzwiedzka K."/>
            <person name="Martijn J."/>
            <person name="Lind A.E."/>
            <person name="van Eijk R."/>
            <person name="Schleper C."/>
            <person name="Guy L."/>
            <person name="Ettema T.J."/>
        </authorList>
    </citation>
    <scope>NUCLEOTIDE SEQUENCE</scope>
</reference>
<evidence type="ECO:0008006" key="4">
    <source>
        <dbReference type="Google" id="ProtNLM"/>
    </source>
</evidence>
<evidence type="ECO:0000313" key="3">
    <source>
        <dbReference type="EMBL" id="KKM00538.1"/>
    </source>
</evidence>
<dbReference type="Pfam" id="PF02697">
    <property type="entry name" value="VAPB_antitox"/>
    <property type="match status" value="1"/>
</dbReference>
<comment type="caution">
    <text evidence="3">The sequence shown here is derived from an EMBL/GenBank/DDBJ whole genome shotgun (WGS) entry which is preliminary data.</text>
</comment>